<dbReference type="AlphaFoldDB" id="A0A9Q1IIT6"/>
<name>A0A9Q1IIT6_SYNKA</name>
<accession>A0A9Q1IIT6</accession>
<evidence type="ECO:0000313" key="2">
    <source>
        <dbReference type="Proteomes" id="UP001152622"/>
    </source>
</evidence>
<proteinExistence type="predicted"/>
<dbReference type="OrthoDB" id="9397796at2759"/>
<organism evidence="1 2">
    <name type="scientific">Synaphobranchus kaupii</name>
    <name type="common">Kaup's arrowtooth eel</name>
    <dbReference type="NCBI Taxonomy" id="118154"/>
    <lineage>
        <taxon>Eukaryota</taxon>
        <taxon>Metazoa</taxon>
        <taxon>Chordata</taxon>
        <taxon>Craniata</taxon>
        <taxon>Vertebrata</taxon>
        <taxon>Euteleostomi</taxon>
        <taxon>Actinopterygii</taxon>
        <taxon>Neopterygii</taxon>
        <taxon>Teleostei</taxon>
        <taxon>Anguilliformes</taxon>
        <taxon>Synaphobranchidae</taxon>
        <taxon>Synaphobranchus</taxon>
    </lineage>
</organism>
<dbReference type="EMBL" id="JAINUF010000015">
    <property type="protein sequence ID" value="KAJ8341054.1"/>
    <property type="molecule type" value="Genomic_DNA"/>
</dbReference>
<keyword evidence="2" id="KW-1185">Reference proteome</keyword>
<gene>
    <name evidence="1" type="ORF">SKAU_G00333450</name>
</gene>
<protein>
    <submittedName>
        <fullName evidence="1">Uncharacterized protein</fullName>
    </submittedName>
</protein>
<comment type="caution">
    <text evidence="1">The sequence shown here is derived from an EMBL/GenBank/DDBJ whole genome shotgun (WGS) entry which is preliminary data.</text>
</comment>
<dbReference type="Proteomes" id="UP001152622">
    <property type="component" value="Chromosome 15"/>
</dbReference>
<sequence>MAKWGPTIRIRFTKTQPKRPSPVLEFEYTKVRTPFEVSLWVLLASLMKLGVAQQEITSQLPSAPLLSLSK</sequence>
<reference evidence="1" key="1">
    <citation type="journal article" date="2023" name="Science">
        <title>Genome structures resolve the early diversification of teleost fishes.</title>
        <authorList>
            <person name="Parey E."/>
            <person name="Louis A."/>
            <person name="Montfort J."/>
            <person name="Bouchez O."/>
            <person name="Roques C."/>
            <person name="Iampietro C."/>
            <person name="Lluch J."/>
            <person name="Castinel A."/>
            <person name="Donnadieu C."/>
            <person name="Desvignes T."/>
            <person name="Floi Bucao C."/>
            <person name="Jouanno E."/>
            <person name="Wen M."/>
            <person name="Mejri S."/>
            <person name="Dirks R."/>
            <person name="Jansen H."/>
            <person name="Henkel C."/>
            <person name="Chen W.J."/>
            <person name="Zahm M."/>
            <person name="Cabau C."/>
            <person name="Klopp C."/>
            <person name="Thompson A.W."/>
            <person name="Robinson-Rechavi M."/>
            <person name="Braasch I."/>
            <person name="Lecointre G."/>
            <person name="Bobe J."/>
            <person name="Postlethwait J.H."/>
            <person name="Berthelot C."/>
            <person name="Roest Crollius H."/>
            <person name="Guiguen Y."/>
        </authorList>
    </citation>
    <scope>NUCLEOTIDE SEQUENCE</scope>
    <source>
        <strain evidence="1">WJC10195</strain>
    </source>
</reference>
<evidence type="ECO:0000313" key="1">
    <source>
        <dbReference type="EMBL" id="KAJ8341054.1"/>
    </source>
</evidence>